<dbReference type="InterPro" id="IPR039538">
    <property type="entry name" value="BetI_C"/>
</dbReference>
<dbReference type="PROSITE" id="PS50977">
    <property type="entry name" value="HTH_TETR_2"/>
    <property type="match status" value="1"/>
</dbReference>
<keyword evidence="3 5" id="KW-0238">DNA-binding</keyword>
<dbReference type="Pfam" id="PF13977">
    <property type="entry name" value="TetR_C_6"/>
    <property type="match status" value="1"/>
</dbReference>
<proteinExistence type="predicted"/>
<evidence type="ECO:0000313" key="8">
    <source>
        <dbReference type="Proteomes" id="UP001597368"/>
    </source>
</evidence>
<evidence type="ECO:0000256" key="1">
    <source>
        <dbReference type="ARBA" id="ARBA00022491"/>
    </source>
</evidence>
<dbReference type="SUPFAM" id="SSF48498">
    <property type="entry name" value="Tetracyclin repressor-like, C-terminal domain"/>
    <property type="match status" value="1"/>
</dbReference>
<keyword evidence="2" id="KW-0805">Transcription regulation</keyword>
<comment type="caution">
    <text evidence="7">The sequence shown here is derived from an EMBL/GenBank/DDBJ whole genome shotgun (WGS) entry which is preliminary data.</text>
</comment>
<evidence type="ECO:0000259" key="6">
    <source>
        <dbReference type="PROSITE" id="PS50977"/>
    </source>
</evidence>
<gene>
    <name evidence="7" type="ORF">ACFSKW_36620</name>
</gene>
<dbReference type="EMBL" id="JBHUFV010000054">
    <property type="protein sequence ID" value="MFD1937008.1"/>
    <property type="molecule type" value="Genomic_DNA"/>
</dbReference>
<evidence type="ECO:0000256" key="4">
    <source>
        <dbReference type="ARBA" id="ARBA00023163"/>
    </source>
</evidence>
<feature type="domain" description="HTH tetR-type" evidence="6">
    <location>
        <begin position="11"/>
        <end position="71"/>
    </location>
</feature>
<keyword evidence="8" id="KW-1185">Reference proteome</keyword>
<dbReference type="Proteomes" id="UP001597368">
    <property type="component" value="Unassembled WGS sequence"/>
</dbReference>
<protein>
    <submittedName>
        <fullName evidence="7">TetR/AcrR family transcriptional regulator</fullName>
    </submittedName>
</protein>
<accession>A0ABW4T4S8</accession>
<reference evidence="8" key="1">
    <citation type="journal article" date="2019" name="Int. J. Syst. Evol. Microbiol.">
        <title>The Global Catalogue of Microorganisms (GCM) 10K type strain sequencing project: providing services to taxonomists for standard genome sequencing and annotation.</title>
        <authorList>
            <consortium name="The Broad Institute Genomics Platform"/>
            <consortium name="The Broad Institute Genome Sequencing Center for Infectious Disease"/>
            <person name="Wu L."/>
            <person name="Ma J."/>
        </authorList>
    </citation>
    <scope>NUCLEOTIDE SEQUENCE [LARGE SCALE GENOMIC DNA]</scope>
    <source>
        <strain evidence="8">ICMP 6774ER</strain>
    </source>
</reference>
<dbReference type="RefSeq" id="WP_379577803.1">
    <property type="nucleotide sequence ID" value="NZ_JBHUFV010000054.1"/>
</dbReference>
<keyword evidence="4" id="KW-0804">Transcription</keyword>
<dbReference type="InterPro" id="IPR009057">
    <property type="entry name" value="Homeodomain-like_sf"/>
</dbReference>
<evidence type="ECO:0000313" key="7">
    <source>
        <dbReference type="EMBL" id="MFD1937008.1"/>
    </source>
</evidence>
<dbReference type="Gene3D" id="1.10.357.10">
    <property type="entry name" value="Tetracycline Repressor, domain 2"/>
    <property type="match status" value="1"/>
</dbReference>
<dbReference type="SUPFAM" id="SSF46689">
    <property type="entry name" value="Homeodomain-like"/>
    <property type="match status" value="1"/>
</dbReference>
<dbReference type="PANTHER" id="PTHR30055">
    <property type="entry name" value="HTH-TYPE TRANSCRIPTIONAL REGULATOR RUTR"/>
    <property type="match status" value="1"/>
</dbReference>
<evidence type="ECO:0000256" key="2">
    <source>
        <dbReference type="ARBA" id="ARBA00023015"/>
    </source>
</evidence>
<organism evidence="7 8">
    <name type="scientific">Nonomuraea mangrovi</name>
    <dbReference type="NCBI Taxonomy" id="2316207"/>
    <lineage>
        <taxon>Bacteria</taxon>
        <taxon>Bacillati</taxon>
        <taxon>Actinomycetota</taxon>
        <taxon>Actinomycetes</taxon>
        <taxon>Streptosporangiales</taxon>
        <taxon>Streptosporangiaceae</taxon>
        <taxon>Nonomuraea</taxon>
    </lineage>
</organism>
<evidence type="ECO:0000256" key="3">
    <source>
        <dbReference type="ARBA" id="ARBA00023125"/>
    </source>
</evidence>
<feature type="DNA-binding region" description="H-T-H motif" evidence="5">
    <location>
        <begin position="34"/>
        <end position="53"/>
    </location>
</feature>
<sequence length="189" mass="21109">MAARKPSTAGVARREQILASARELFSRKGYRGASLRDVAAQVGLTLAGVLHYFPSKEDLLAAVLQQRDDIDIPWFEARWEEMGSFREATRELMIRNMETAGVMRLFVTLSAEAGDPEHPAHDFFKQRYRTSRELFSAKLAQAKSRGEVDARATGPVLIAVLDGLQTQWLLEPDFDLLASLDAYLDTIAP</sequence>
<dbReference type="InterPro" id="IPR001647">
    <property type="entry name" value="HTH_TetR"/>
</dbReference>
<dbReference type="InterPro" id="IPR036271">
    <property type="entry name" value="Tet_transcr_reg_TetR-rel_C_sf"/>
</dbReference>
<dbReference type="InterPro" id="IPR050109">
    <property type="entry name" value="HTH-type_TetR-like_transc_reg"/>
</dbReference>
<dbReference type="Pfam" id="PF00440">
    <property type="entry name" value="TetR_N"/>
    <property type="match status" value="1"/>
</dbReference>
<dbReference type="PRINTS" id="PR00455">
    <property type="entry name" value="HTHTETR"/>
</dbReference>
<dbReference type="PANTHER" id="PTHR30055:SF175">
    <property type="entry name" value="HTH-TYPE TRANSCRIPTIONAL REPRESSOR KSTR2"/>
    <property type="match status" value="1"/>
</dbReference>
<name>A0ABW4T4S8_9ACTN</name>
<evidence type="ECO:0000256" key="5">
    <source>
        <dbReference type="PROSITE-ProRule" id="PRU00335"/>
    </source>
</evidence>
<keyword evidence="1" id="KW-0678">Repressor</keyword>